<evidence type="ECO:0000313" key="14">
    <source>
        <dbReference type="EMBL" id="GAA4556400.1"/>
    </source>
</evidence>
<feature type="compositionally biased region" description="Pro residues" evidence="11">
    <location>
        <begin position="89"/>
        <end position="101"/>
    </location>
</feature>
<feature type="region of interest" description="Disordered" evidence="11">
    <location>
        <begin position="89"/>
        <end position="113"/>
    </location>
</feature>
<evidence type="ECO:0000256" key="8">
    <source>
        <dbReference type="ARBA" id="ARBA00023163"/>
    </source>
</evidence>
<organism evidence="14 15">
    <name type="scientific">Pseudonocardia xishanensis</name>
    <dbReference type="NCBI Taxonomy" id="630995"/>
    <lineage>
        <taxon>Bacteria</taxon>
        <taxon>Bacillati</taxon>
        <taxon>Actinomycetota</taxon>
        <taxon>Actinomycetes</taxon>
        <taxon>Pseudonocardiales</taxon>
        <taxon>Pseudonocardiaceae</taxon>
        <taxon>Pseudonocardia</taxon>
    </lineage>
</organism>
<comment type="subcellular location">
    <subcellularLocation>
        <location evidence="2">Cell membrane</location>
    </subcellularLocation>
    <subcellularLocation>
        <location evidence="1">Membrane</location>
        <topology evidence="1">Single-pass membrane protein</topology>
    </subcellularLocation>
</comment>
<evidence type="ECO:0000256" key="9">
    <source>
        <dbReference type="ARBA" id="ARBA00029829"/>
    </source>
</evidence>
<keyword evidence="4 12" id="KW-0812">Transmembrane</keyword>
<evidence type="ECO:0000313" key="15">
    <source>
        <dbReference type="Proteomes" id="UP001501598"/>
    </source>
</evidence>
<dbReference type="Proteomes" id="UP001501598">
    <property type="component" value="Unassembled WGS sequence"/>
</dbReference>
<evidence type="ECO:0000256" key="6">
    <source>
        <dbReference type="ARBA" id="ARBA00023015"/>
    </source>
</evidence>
<evidence type="ECO:0000256" key="11">
    <source>
        <dbReference type="SAM" id="MobiDB-lite"/>
    </source>
</evidence>
<evidence type="ECO:0000256" key="4">
    <source>
        <dbReference type="ARBA" id="ARBA00022692"/>
    </source>
</evidence>
<sequence length="259" mass="25627">MTAPPCPMGRELVGYALHALEPAEEIVLARHLRTCRECTAALPGYEAVLADLGGAVLADGPPAQLRRRILEGASARAEAPVPARALRVLPPPAADPAPPTVAPRAEPAPGRRPHRRRFGVLLAAACAIAVGGLAGQAVGSTGTGLDTTLSALETAGSVHSTLHDGTGAPVAAVVASTESVQVVVAGMPANDPTRSVYVLWGIGAGAPQPLGTFDAGSGGTRVVTLAAGGPGVLSYAVSLEPGRTAPAVPGTVVATGGLA</sequence>
<dbReference type="InterPro" id="IPR051474">
    <property type="entry name" value="Anti-sigma-K/W_factor"/>
</dbReference>
<keyword evidence="6" id="KW-0805">Transcription regulation</keyword>
<keyword evidence="7 12" id="KW-0472">Membrane</keyword>
<keyword evidence="5 12" id="KW-1133">Transmembrane helix</keyword>
<accession>A0ABP8S1Q1</accession>
<dbReference type="PANTHER" id="PTHR37461:SF1">
    <property type="entry name" value="ANTI-SIGMA-K FACTOR RSKA"/>
    <property type="match status" value="1"/>
</dbReference>
<dbReference type="PANTHER" id="PTHR37461">
    <property type="entry name" value="ANTI-SIGMA-K FACTOR RSKA"/>
    <property type="match status" value="1"/>
</dbReference>
<feature type="transmembrane region" description="Helical" evidence="12">
    <location>
        <begin position="118"/>
        <end position="138"/>
    </location>
</feature>
<evidence type="ECO:0000256" key="5">
    <source>
        <dbReference type="ARBA" id="ARBA00022989"/>
    </source>
</evidence>
<proteinExistence type="predicted"/>
<dbReference type="InterPro" id="IPR041916">
    <property type="entry name" value="Anti_sigma_zinc_sf"/>
</dbReference>
<evidence type="ECO:0000256" key="2">
    <source>
        <dbReference type="ARBA" id="ARBA00004236"/>
    </source>
</evidence>
<evidence type="ECO:0000256" key="1">
    <source>
        <dbReference type="ARBA" id="ARBA00004167"/>
    </source>
</evidence>
<dbReference type="RefSeq" id="WP_345425685.1">
    <property type="nucleotide sequence ID" value="NZ_BAABGT010000097.1"/>
</dbReference>
<name>A0ABP8S1Q1_9PSEU</name>
<evidence type="ECO:0000256" key="3">
    <source>
        <dbReference type="ARBA" id="ARBA00022475"/>
    </source>
</evidence>
<dbReference type="InterPro" id="IPR018764">
    <property type="entry name" value="RskA_C"/>
</dbReference>
<dbReference type="EMBL" id="BAABGT010000097">
    <property type="protein sequence ID" value="GAA4556400.1"/>
    <property type="molecule type" value="Genomic_DNA"/>
</dbReference>
<comment type="caution">
    <text evidence="14">The sequence shown here is derived from an EMBL/GenBank/DDBJ whole genome shotgun (WGS) entry which is preliminary data.</text>
</comment>
<feature type="domain" description="Anti-sigma K factor RskA C-terminal" evidence="13">
    <location>
        <begin position="122"/>
        <end position="249"/>
    </location>
</feature>
<evidence type="ECO:0000256" key="12">
    <source>
        <dbReference type="SAM" id="Phobius"/>
    </source>
</evidence>
<dbReference type="Gene3D" id="1.10.10.1320">
    <property type="entry name" value="Anti-sigma factor, zinc-finger domain"/>
    <property type="match status" value="1"/>
</dbReference>
<protein>
    <recommendedName>
        <fullName evidence="10">Regulator of SigK</fullName>
    </recommendedName>
    <alternativeName>
        <fullName evidence="9">Sigma-K anti-sigma factor RskA</fullName>
    </alternativeName>
</protein>
<keyword evidence="8" id="KW-0804">Transcription</keyword>
<reference evidence="15" key="1">
    <citation type="journal article" date="2019" name="Int. J. Syst. Evol. Microbiol.">
        <title>The Global Catalogue of Microorganisms (GCM) 10K type strain sequencing project: providing services to taxonomists for standard genome sequencing and annotation.</title>
        <authorList>
            <consortium name="The Broad Institute Genomics Platform"/>
            <consortium name="The Broad Institute Genome Sequencing Center for Infectious Disease"/>
            <person name="Wu L."/>
            <person name="Ma J."/>
        </authorList>
    </citation>
    <scope>NUCLEOTIDE SEQUENCE [LARGE SCALE GENOMIC DNA]</scope>
    <source>
        <strain evidence="15">JCM 17906</strain>
    </source>
</reference>
<evidence type="ECO:0000256" key="7">
    <source>
        <dbReference type="ARBA" id="ARBA00023136"/>
    </source>
</evidence>
<evidence type="ECO:0000256" key="10">
    <source>
        <dbReference type="ARBA" id="ARBA00030803"/>
    </source>
</evidence>
<keyword evidence="3" id="KW-1003">Cell membrane</keyword>
<gene>
    <name evidence="14" type="ORF">GCM10023175_58490</name>
</gene>
<evidence type="ECO:0000259" key="13">
    <source>
        <dbReference type="Pfam" id="PF10099"/>
    </source>
</evidence>
<keyword evidence="15" id="KW-1185">Reference proteome</keyword>
<dbReference type="Pfam" id="PF10099">
    <property type="entry name" value="RskA_C"/>
    <property type="match status" value="1"/>
</dbReference>